<evidence type="ECO:0000313" key="2">
    <source>
        <dbReference type="Proteomes" id="UP001550210"/>
    </source>
</evidence>
<dbReference type="Gene3D" id="1.25.40.10">
    <property type="entry name" value="Tetratricopeptide repeat domain"/>
    <property type="match status" value="4"/>
</dbReference>
<name>A0ABV2USQ1_9ACTN</name>
<sequence length="1326" mass="144578">MEETQVVQVRAGAGFGSGYLVAPRLVLTAAHLVPPEADGAITVSLPGGTERFPVVVRWRRDDGETVDAALLEIPADDGRWSPPSTLRGAFGRRPQRWGRCVTVGTEIPVAALGFPRQQRTTAGRRDREVLIGRVRPHAGPPHEILDDAGPLRADLSGLDGTTAAHTTSWSGMSGAAVFADGGALLLGVVQYDRRPGQGTRLTYTRSEDLLACDGFRAVVRQATSVDPQAEPAELARLLEQAPPKREIGSPSMLLRADAEVVSFHGREDTLEQLERWCLTDSGGFPAVRVITAPGGQGKTRLARRLTARMRDLGWVAGQVVHDPPDLDVLRGVRHPLLLVVDYAETRPELVRQLRQRTEQARHPVRLLLLARSLGTWQTRAARGLREIRLHALSPAAPDREHAFRTAARDLSRRLAEATGDPDVDWAGLAETLPARRATAAPGAETALTVQMAALAALLRRLRLPSQDGESLEAELLEHETKYWHESADRRGLGRLGDGLLARAVAAAVLCPALGEAEAHTTVARLLPAESPLLIAEVAAWLRDLYPSADDRYWGQLEPDRLAETHACEQILLDPRLLGLLFDRAPDHQRVQTLTVLARAAVAHANAGRAEEAYTVIDRLRATLRSVPADAPLTAAVLRAHSDTLPEQSHVLREYALDVARALSGLCTAAGDDPRALRDRAWALHNLAERQSAVGDWAQAREAAAAAAELRERLAADGTATHRTEWADSLLMLSQALRMTGSPARAYDVGGRALDLFRELAEEADEAGGEEGDEEGERRGSGLVRALIHQSQVVWRLDPSALGFDQVARSDDHSAEAVRRARDLVTRRPDLDPLLLTRALTERGANLWRFQRHPEAVSLSEEAVEASRRLAGENPDAYTADLARALMSLAVDLDSAGRPHTECMALLREAIALMRPLAEELPAVHRPTLTQMLHNLAWEHHLAGDDTAARARVDEAIEHRRAMAREPYGTTMPALAQSLGTLATFLSRAGDHAAAAERAREALEVYARAEPLSASDLNSRSGTALGLARSYDVLGRPADALDALNEGLAVRRRLSEYAPSLYTEGYANALHDLSDLYWRHDRQIAVRIVLRQALPHYRRLARVDEGARRGLAECLHDLGSSYGTSWALADRAVTALREAYRLRVELAAADPAQEEQLAATCAALCRALLKACVFPEAARVAEHEVRLRRGLLAADPDGQEWPFCFALLRLANSRARAGEDAAAWRTALEAEQACAALLARPGQPPEDAAWLLHGLGETLSLCGRHDVRRAARALRPARRALRLYRDVVAGDPSKENALRWIVDGLAKALERVGHHAEAVDVQMRRGV</sequence>
<organism evidence="1 2">
    <name type="scientific">Streptomyces ossamyceticus</name>
    <dbReference type="NCBI Taxonomy" id="249581"/>
    <lineage>
        <taxon>Bacteria</taxon>
        <taxon>Bacillati</taxon>
        <taxon>Actinomycetota</taxon>
        <taxon>Actinomycetes</taxon>
        <taxon>Kitasatosporales</taxon>
        <taxon>Streptomycetaceae</taxon>
        <taxon>Streptomyces</taxon>
    </lineage>
</organism>
<dbReference type="InterPro" id="IPR011990">
    <property type="entry name" value="TPR-like_helical_dom_sf"/>
</dbReference>
<evidence type="ECO:0000313" key="1">
    <source>
        <dbReference type="EMBL" id="MET9844574.1"/>
    </source>
</evidence>
<dbReference type="PANTHER" id="PTHR19959:SF119">
    <property type="entry name" value="FUNGAL LIPASE-LIKE DOMAIN-CONTAINING PROTEIN"/>
    <property type="match status" value="1"/>
</dbReference>
<dbReference type="InterPro" id="IPR009003">
    <property type="entry name" value="Peptidase_S1_PA"/>
</dbReference>
<dbReference type="PANTHER" id="PTHR19959">
    <property type="entry name" value="KINESIN LIGHT CHAIN"/>
    <property type="match status" value="1"/>
</dbReference>
<dbReference type="SUPFAM" id="SSF50494">
    <property type="entry name" value="Trypsin-like serine proteases"/>
    <property type="match status" value="1"/>
</dbReference>
<keyword evidence="1" id="KW-0378">Hydrolase</keyword>
<keyword evidence="1" id="KW-0645">Protease</keyword>
<protein>
    <submittedName>
        <fullName evidence="1">Serine protease</fullName>
    </submittedName>
</protein>
<dbReference type="InterPro" id="IPR027417">
    <property type="entry name" value="P-loop_NTPase"/>
</dbReference>
<dbReference type="Pfam" id="PF13365">
    <property type="entry name" value="Trypsin_2"/>
    <property type="match status" value="1"/>
</dbReference>
<dbReference type="GO" id="GO:0006508">
    <property type="term" value="P:proteolysis"/>
    <property type="evidence" value="ECO:0007669"/>
    <property type="project" value="UniProtKB-KW"/>
</dbReference>
<dbReference type="GO" id="GO:0008233">
    <property type="term" value="F:peptidase activity"/>
    <property type="evidence" value="ECO:0007669"/>
    <property type="project" value="UniProtKB-KW"/>
</dbReference>
<dbReference type="RefSeq" id="WP_355394350.1">
    <property type="nucleotide sequence ID" value="NZ_JBEXPZ010000009.1"/>
</dbReference>
<dbReference type="InterPro" id="IPR019734">
    <property type="entry name" value="TPR_rpt"/>
</dbReference>
<dbReference type="Proteomes" id="UP001550210">
    <property type="component" value="Unassembled WGS sequence"/>
</dbReference>
<accession>A0ABV2USQ1</accession>
<comment type="caution">
    <text evidence="1">The sequence shown here is derived from an EMBL/GenBank/DDBJ whole genome shotgun (WGS) entry which is preliminary data.</text>
</comment>
<dbReference type="InterPro" id="IPR043504">
    <property type="entry name" value="Peptidase_S1_PA_chymotrypsin"/>
</dbReference>
<keyword evidence="2" id="KW-1185">Reference proteome</keyword>
<dbReference type="Gene3D" id="2.40.10.10">
    <property type="entry name" value="Trypsin-like serine proteases"/>
    <property type="match status" value="1"/>
</dbReference>
<dbReference type="SMART" id="SM00028">
    <property type="entry name" value="TPR"/>
    <property type="match status" value="5"/>
</dbReference>
<dbReference type="EMBL" id="JBEXPZ010000009">
    <property type="protein sequence ID" value="MET9844574.1"/>
    <property type="molecule type" value="Genomic_DNA"/>
</dbReference>
<gene>
    <name evidence="1" type="ORF">ABZZ21_08290</name>
</gene>
<dbReference type="SUPFAM" id="SSF48452">
    <property type="entry name" value="TPR-like"/>
    <property type="match status" value="2"/>
</dbReference>
<proteinExistence type="predicted"/>
<dbReference type="Gene3D" id="3.40.50.300">
    <property type="entry name" value="P-loop containing nucleotide triphosphate hydrolases"/>
    <property type="match status" value="1"/>
</dbReference>
<reference evidence="1 2" key="1">
    <citation type="submission" date="2024-06" db="EMBL/GenBank/DDBJ databases">
        <title>The Natural Products Discovery Center: Release of the First 8490 Sequenced Strains for Exploring Actinobacteria Biosynthetic Diversity.</title>
        <authorList>
            <person name="Kalkreuter E."/>
            <person name="Kautsar S.A."/>
            <person name="Yang D."/>
            <person name="Bader C.D."/>
            <person name="Teijaro C.N."/>
            <person name="Fluegel L."/>
            <person name="Davis C.M."/>
            <person name="Simpson J.R."/>
            <person name="Lauterbach L."/>
            <person name="Steele A.D."/>
            <person name="Gui C."/>
            <person name="Meng S."/>
            <person name="Li G."/>
            <person name="Viehrig K."/>
            <person name="Ye F."/>
            <person name="Su P."/>
            <person name="Kiefer A.F."/>
            <person name="Nichols A."/>
            <person name="Cepeda A.J."/>
            <person name="Yan W."/>
            <person name="Fan B."/>
            <person name="Jiang Y."/>
            <person name="Adhikari A."/>
            <person name="Zheng C.-J."/>
            <person name="Schuster L."/>
            <person name="Cowan T.M."/>
            <person name="Smanski M.J."/>
            <person name="Chevrette M.G."/>
            <person name="De Carvalho L.P.S."/>
            <person name="Shen B."/>
        </authorList>
    </citation>
    <scope>NUCLEOTIDE SEQUENCE [LARGE SCALE GENOMIC DNA]</scope>
    <source>
        <strain evidence="1 2">NPDC006434</strain>
    </source>
</reference>